<gene>
    <name evidence="1" type="ORF">AVDCRST_MAG77-3618</name>
</gene>
<dbReference type="AlphaFoldDB" id="A0A6J4JDM2"/>
<reference evidence="1" key="1">
    <citation type="submission" date="2020-02" db="EMBL/GenBank/DDBJ databases">
        <authorList>
            <person name="Meier V. D."/>
        </authorList>
    </citation>
    <scope>NUCLEOTIDE SEQUENCE</scope>
    <source>
        <strain evidence="1">AVDCRST_MAG77</strain>
    </source>
</reference>
<dbReference type="EMBL" id="CADCTC010000197">
    <property type="protein sequence ID" value="CAA9277599.1"/>
    <property type="molecule type" value="Genomic_DNA"/>
</dbReference>
<organism evidence="1">
    <name type="scientific">uncultured Chloroflexota bacterium</name>
    <dbReference type="NCBI Taxonomy" id="166587"/>
    <lineage>
        <taxon>Bacteria</taxon>
        <taxon>Bacillati</taxon>
        <taxon>Chloroflexota</taxon>
        <taxon>environmental samples</taxon>
    </lineage>
</organism>
<sequence length="96" mass="10612">MEYDGRADHVGAQLRRLLVERTHRLIELDTVLRARGEPGVLQRCESELAQLEAEVLGAPLATCPPGPDALTDAERRDWVRRHLRVLPGGAEQLGPA</sequence>
<protein>
    <submittedName>
        <fullName evidence="1">Uncharacterized protein</fullName>
    </submittedName>
</protein>
<evidence type="ECO:0000313" key="1">
    <source>
        <dbReference type="EMBL" id="CAA9277599.1"/>
    </source>
</evidence>
<proteinExistence type="predicted"/>
<name>A0A6J4JDM2_9CHLR</name>
<accession>A0A6J4JDM2</accession>